<dbReference type="EMBL" id="CAJOBA010052278">
    <property type="protein sequence ID" value="CAF4253276.1"/>
    <property type="molecule type" value="Genomic_DNA"/>
</dbReference>
<proteinExistence type="predicted"/>
<accession>A0A8S2FG81</accession>
<dbReference type="Proteomes" id="UP000677228">
    <property type="component" value="Unassembled WGS sequence"/>
</dbReference>
<name>A0A8S2FG81_9BILA</name>
<protein>
    <submittedName>
        <fullName evidence="1">Uncharacterized protein</fullName>
    </submittedName>
</protein>
<dbReference type="Proteomes" id="UP000682733">
    <property type="component" value="Unassembled WGS sequence"/>
</dbReference>
<evidence type="ECO:0000313" key="1">
    <source>
        <dbReference type="EMBL" id="CAF1459771.1"/>
    </source>
</evidence>
<comment type="caution">
    <text evidence="1">The sequence shown here is derived from an EMBL/GenBank/DDBJ whole genome shotgun (WGS) entry which is preliminary data.</text>
</comment>
<gene>
    <name evidence="1" type="ORF">OVA965_LOCUS35191</name>
    <name evidence="2" type="ORF">TMI583_LOCUS36150</name>
</gene>
<evidence type="ECO:0000313" key="3">
    <source>
        <dbReference type="Proteomes" id="UP000677228"/>
    </source>
</evidence>
<feature type="non-terminal residue" evidence="1">
    <location>
        <position position="9"/>
    </location>
</feature>
<sequence>MSALRDAFG</sequence>
<reference evidence="1" key="1">
    <citation type="submission" date="2021-02" db="EMBL/GenBank/DDBJ databases">
        <authorList>
            <person name="Nowell W R."/>
        </authorList>
    </citation>
    <scope>NUCLEOTIDE SEQUENCE</scope>
</reference>
<dbReference type="EMBL" id="CAJNOK010030417">
    <property type="protein sequence ID" value="CAF1459771.1"/>
    <property type="molecule type" value="Genomic_DNA"/>
</dbReference>
<organism evidence="1 3">
    <name type="scientific">Didymodactylos carnosus</name>
    <dbReference type="NCBI Taxonomy" id="1234261"/>
    <lineage>
        <taxon>Eukaryota</taxon>
        <taxon>Metazoa</taxon>
        <taxon>Spiralia</taxon>
        <taxon>Gnathifera</taxon>
        <taxon>Rotifera</taxon>
        <taxon>Eurotatoria</taxon>
        <taxon>Bdelloidea</taxon>
        <taxon>Philodinida</taxon>
        <taxon>Philodinidae</taxon>
        <taxon>Didymodactylos</taxon>
    </lineage>
</organism>
<evidence type="ECO:0000313" key="2">
    <source>
        <dbReference type="EMBL" id="CAF4253276.1"/>
    </source>
</evidence>